<keyword evidence="4" id="KW-0233">DNA recombination</keyword>
<dbReference type="Gene3D" id="1.10.150.130">
    <property type="match status" value="1"/>
</dbReference>
<evidence type="ECO:0000256" key="2">
    <source>
        <dbReference type="ARBA" id="ARBA00022908"/>
    </source>
</evidence>
<comment type="similarity">
    <text evidence="1">Belongs to the 'phage' integrase family.</text>
</comment>
<dbReference type="InterPro" id="IPR044068">
    <property type="entry name" value="CB"/>
</dbReference>
<feature type="domain" description="Core-binding (CB)" evidence="7">
    <location>
        <begin position="70"/>
        <end position="151"/>
    </location>
</feature>
<evidence type="ECO:0000313" key="8">
    <source>
        <dbReference type="EMBL" id="MEE2040142.1"/>
    </source>
</evidence>
<protein>
    <recommendedName>
        <fullName evidence="7">Core-binding (CB) domain-containing protein</fullName>
    </recommendedName>
</protein>
<evidence type="ECO:0000256" key="1">
    <source>
        <dbReference type="ARBA" id="ARBA00008857"/>
    </source>
</evidence>
<sequence>MAWAEQRAADGKWRGRWRDRHGGKDGTDFRFRTEASAKRHADKVEKQEKEERQKLKAERKRRPTGANPGQTFEAFVNDWFAAQQVDRNSLRNYKSIIQNHLLPKWGARTLAELEGADHQIAAWYGFLGKHYARNTVNGIASLFSTIMKDATKVHTNRNPAARTRNRGAIAPRRLARINEERKILPNHLQALITAERVGILSGRDEDFILVVTKFFTGVRWSELIALRPPSGGVLSVDRQLYFEGPAFCCKPPKAGSYRQVGVPDFLLDMFATLPRRTPGADWCPCGEGLEDEFRHPAGDTLFDSPTPTKPHWRDNRFSDSYFLPAFRGRSMRAGRKAVPVHLRDADPDPFMGQVYRKSSKASTACWSGFVPEGSLHTCRHWHRTLLSDLGVPNAVANERMGHTDSSIAGVYTHPTESSRAKLLADLEAAWWEMVAERKKLGRSSQVPILDRMLRAK</sequence>
<evidence type="ECO:0000256" key="3">
    <source>
        <dbReference type="ARBA" id="ARBA00023125"/>
    </source>
</evidence>
<feature type="region of interest" description="Disordered" evidence="6">
    <location>
        <begin position="1"/>
        <end position="69"/>
    </location>
</feature>
<dbReference type="PANTHER" id="PTHR30629">
    <property type="entry name" value="PROPHAGE INTEGRASE"/>
    <property type="match status" value="1"/>
</dbReference>
<organism evidence="8 9">
    <name type="scientific">Nocardiopsis codii</name>
    <dbReference type="NCBI Taxonomy" id="3065942"/>
    <lineage>
        <taxon>Bacteria</taxon>
        <taxon>Bacillati</taxon>
        <taxon>Actinomycetota</taxon>
        <taxon>Actinomycetes</taxon>
        <taxon>Streptosporangiales</taxon>
        <taxon>Nocardiopsidaceae</taxon>
        <taxon>Nocardiopsis</taxon>
    </lineage>
</organism>
<keyword evidence="3 5" id="KW-0238">DNA-binding</keyword>
<dbReference type="Proteomes" id="UP001356095">
    <property type="component" value="Unassembled WGS sequence"/>
</dbReference>
<evidence type="ECO:0000256" key="6">
    <source>
        <dbReference type="SAM" id="MobiDB-lite"/>
    </source>
</evidence>
<comment type="caution">
    <text evidence="8">The sequence shown here is derived from an EMBL/GenBank/DDBJ whole genome shotgun (WGS) entry which is preliminary data.</text>
</comment>
<feature type="compositionally biased region" description="Basic and acidic residues" evidence="6">
    <location>
        <begin position="20"/>
        <end position="56"/>
    </location>
</feature>
<accession>A0ABU7KD57</accession>
<dbReference type="EMBL" id="JAUZMY010000026">
    <property type="protein sequence ID" value="MEE2040142.1"/>
    <property type="molecule type" value="Genomic_DNA"/>
</dbReference>
<dbReference type="InterPro" id="IPR013762">
    <property type="entry name" value="Integrase-like_cat_sf"/>
</dbReference>
<keyword evidence="2" id="KW-0229">DNA integration</keyword>
<dbReference type="Pfam" id="PF14659">
    <property type="entry name" value="Phage_int_SAM_3"/>
    <property type="match status" value="1"/>
</dbReference>
<evidence type="ECO:0000256" key="5">
    <source>
        <dbReference type="PROSITE-ProRule" id="PRU01248"/>
    </source>
</evidence>
<evidence type="ECO:0000256" key="4">
    <source>
        <dbReference type="ARBA" id="ARBA00023172"/>
    </source>
</evidence>
<dbReference type="PROSITE" id="PS51900">
    <property type="entry name" value="CB"/>
    <property type="match status" value="1"/>
</dbReference>
<reference evidence="8 9" key="1">
    <citation type="submission" date="2023-08" db="EMBL/GenBank/DDBJ databases">
        <authorList>
            <person name="Girao M."/>
            <person name="Carvalho M.F."/>
        </authorList>
    </citation>
    <scope>NUCLEOTIDE SEQUENCE [LARGE SCALE GENOMIC DNA]</scope>
    <source>
        <strain evidence="8 9">CT-R113</strain>
    </source>
</reference>
<gene>
    <name evidence="8" type="ORF">Q8791_23265</name>
</gene>
<dbReference type="InterPro" id="IPR004107">
    <property type="entry name" value="Integrase_SAM-like_N"/>
</dbReference>
<dbReference type="Gene3D" id="1.10.443.10">
    <property type="entry name" value="Intergrase catalytic core"/>
    <property type="match status" value="1"/>
</dbReference>
<dbReference type="InterPro" id="IPR050808">
    <property type="entry name" value="Phage_Integrase"/>
</dbReference>
<dbReference type="PANTHER" id="PTHR30629:SF2">
    <property type="entry name" value="PROPHAGE INTEGRASE INTS-RELATED"/>
    <property type="match status" value="1"/>
</dbReference>
<dbReference type="RefSeq" id="WP_330093911.1">
    <property type="nucleotide sequence ID" value="NZ_JAUZMY010000026.1"/>
</dbReference>
<dbReference type="SUPFAM" id="SSF56349">
    <property type="entry name" value="DNA breaking-rejoining enzymes"/>
    <property type="match status" value="1"/>
</dbReference>
<proteinExistence type="inferred from homology"/>
<evidence type="ECO:0000313" key="9">
    <source>
        <dbReference type="Proteomes" id="UP001356095"/>
    </source>
</evidence>
<evidence type="ECO:0000259" key="7">
    <source>
        <dbReference type="PROSITE" id="PS51900"/>
    </source>
</evidence>
<name>A0ABU7KD57_9ACTN</name>
<dbReference type="InterPro" id="IPR010998">
    <property type="entry name" value="Integrase_recombinase_N"/>
</dbReference>
<keyword evidence="9" id="KW-1185">Reference proteome</keyword>
<dbReference type="InterPro" id="IPR011010">
    <property type="entry name" value="DNA_brk_join_enz"/>
</dbReference>